<evidence type="ECO:0000313" key="1">
    <source>
        <dbReference type="EMBL" id="GIJ26593.1"/>
    </source>
</evidence>
<protein>
    <submittedName>
        <fullName evidence="1">Uncharacterized protein</fullName>
    </submittedName>
</protein>
<keyword evidence="2" id="KW-1185">Reference proteome</keyword>
<sequence length="92" mass="10109">MGLNKETAAQLAEARLAQWRRNGYDEWRAMLDDKDMRLVVGGDGKRYTVVSYAIDDGDGRVRMSVTVDDGGSSALVPLVRDEIMSPDGTCIT</sequence>
<comment type="caution">
    <text evidence="1">The sequence shown here is derived from an EMBL/GenBank/DDBJ whole genome shotgun (WGS) entry which is preliminary data.</text>
</comment>
<organism evidence="1 2">
    <name type="scientific">Micromonospora qiuiae</name>
    <dbReference type="NCBI Taxonomy" id="502268"/>
    <lineage>
        <taxon>Bacteria</taxon>
        <taxon>Bacillati</taxon>
        <taxon>Actinomycetota</taxon>
        <taxon>Actinomycetes</taxon>
        <taxon>Micromonosporales</taxon>
        <taxon>Micromonosporaceae</taxon>
        <taxon>Micromonospora</taxon>
    </lineage>
</organism>
<gene>
    <name evidence="1" type="ORF">Vqi01_17550</name>
</gene>
<name>A0ABQ4J8U9_9ACTN</name>
<proteinExistence type="predicted"/>
<dbReference type="EMBL" id="BOPC01000023">
    <property type="protein sequence ID" value="GIJ26593.1"/>
    <property type="molecule type" value="Genomic_DNA"/>
</dbReference>
<evidence type="ECO:0000313" key="2">
    <source>
        <dbReference type="Proteomes" id="UP000653076"/>
    </source>
</evidence>
<dbReference type="Proteomes" id="UP000653076">
    <property type="component" value="Unassembled WGS sequence"/>
</dbReference>
<reference evidence="1 2" key="1">
    <citation type="submission" date="2021-01" db="EMBL/GenBank/DDBJ databases">
        <title>Whole genome shotgun sequence of Verrucosispora qiuiae NBRC 106684.</title>
        <authorList>
            <person name="Komaki H."/>
            <person name="Tamura T."/>
        </authorList>
    </citation>
    <scope>NUCLEOTIDE SEQUENCE [LARGE SCALE GENOMIC DNA]</scope>
    <source>
        <strain evidence="1 2">NBRC 106684</strain>
    </source>
</reference>
<accession>A0ABQ4J8U9</accession>